<dbReference type="SUPFAM" id="SSF51161">
    <property type="entry name" value="Trimeric LpxA-like enzymes"/>
    <property type="match status" value="1"/>
</dbReference>
<evidence type="ECO:0000256" key="2">
    <source>
        <dbReference type="ARBA" id="ARBA00022679"/>
    </source>
</evidence>
<dbReference type="NCBIfam" id="NF007797">
    <property type="entry name" value="PRK10502.1"/>
    <property type="match status" value="1"/>
</dbReference>
<dbReference type="OrthoDB" id="9814490at2"/>
<dbReference type="CDD" id="cd05825">
    <property type="entry name" value="LbH_wcaF_like"/>
    <property type="match status" value="1"/>
</dbReference>
<dbReference type="PANTHER" id="PTHR23416">
    <property type="entry name" value="SIALIC ACID SYNTHASE-RELATED"/>
    <property type="match status" value="1"/>
</dbReference>
<dbReference type="GO" id="GO:0008374">
    <property type="term" value="F:O-acyltransferase activity"/>
    <property type="evidence" value="ECO:0007669"/>
    <property type="project" value="TreeGrafter"/>
</dbReference>
<dbReference type="AlphaFoldDB" id="A0A4R4K9K5"/>
<dbReference type="Proteomes" id="UP000295706">
    <property type="component" value="Unassembled WGS sequence"/>
</dbReference>
<dbReference type="RefSeq" id="WP_132118099.1">
    <property type="nucleotide sequence ID" value="NZ_SMJU01000007.1"/>
</dbReference>
<dbReference type="Gene3D" id="2.160.10.10">
    <property type="entry name" value="Hexapeptide repeat proteins"/>
    <property type="match status" value="1"/>
</dbReference>
<keyword evidence="2 3" id="KW-0808">Transferase</keyword>
<dbReference type="GO" id="GO:0005829">
    <property type="term" value="C:cytosol"/>
    <property type="evidence" value="ECO:0007669"/>
    <property type="project" value="TreeGrafter"/>
</dbReference>
<dbReference type="EMBL" id="SMJU01000007">
    <property type="protein sequence ID" value="TDB64497.1"/>
    <property type="molecule type" value="Genomic_DNA"/>
</dbReference>
<evidence type="ECO:0000313" key="4">
    <source>
        <dbReference type="Proteomes" id="UP000295706"/>
    </source>
</evidence>
<protein>
    <submittedName>
        <fullName evidence="3">Colanic acid biosynthesis acetyltransferase WcaF</fullName>
    </submittedName>
</protein>
<comment type="similarity">
    <text evidence="1">Belongs to the transferase hexapeptide repeat family.</text>
</comment>
<dbReference type="InterPro" id="IPR051159">
    <property type="entry name" value="Hexapeptide_acetyltransf"/>
</dbReference>
<dbReference type="InterPro" id="IPR011004">
    <property type="entry name" value="Trimer_LpxA-like_sf"/>
</dbReference>
<evidence type="ECO:0000313" key="3">
    <source>
        <dbReference type="EMBL" id="TDB64497.1"/>
    </source>
</evidence>
<dbReference type="PANTHER" id="PTHR23416:SF23">
    <property type="entry name" value="ACETYLTRANSFERASE C18B11.09C-RELATED"/>
    <property type="match status" value="1"/>
</dbReference>
<keyword evidence="4" id="KW-1185">Reference proteome</keyword>
<name>A0A4R4K9K5_9BACT</name>
<gene>
    <name evidence="3" type="primary">wcaF</name>
    <name evidence="3" type="ORF">EZE20_12535</name>
</gene>
<sequence>MEKTSATRTDLSKYDNSWYKPGGLVKRLAWYLVGRLTVNTYLPFPVSVKVLVLRVFGAKIGKSVMIKPKVNIKYPWFLTIGENAWIGENVWIDNLTYVTIGANSCLSQGALLLTGNHNYKTSTFDLRVDPIVLEDGVWIGAKAVVCPGVHCGSHAMLTVNSVATKNLSAYGIYSGNPAQFSRKRKTGREN</sequence>
<proteinExistence type="inferred from homology"/>
<reference evidence="3 4" key="1">
    <citation type="submission" date="2019-02" db="EMBL/GenBank/DDBJ databases">
        <title>Arundinibacter roseus gen. nov., sp. nov., a new member of the family Cytophagaceae.</title>
        <authorList>
            <person name="Szuroczki S."/>
            <person name="Khayer B."/>
            <person name="Sproer C."/>
            <person name="Toumi M."/>
            <person name="Szabo A."/>
            <person name="Felfoldi T."/>
            <person name="Schumann P."/>
            <person name="Toth E."/>
        </authorList>
    </citation>
    <scope>NUCLEOTIDE SEQUENCE [LARGE SCALE GENOMIC DNA]</scope>
    <source>
        <strain evidence="3 4">DMA-k-7a</strain>
    </source>
</reference>
<comment type="caution">
    <text evidence="3">The sequence shown here is derived from an EMBL/GenBank/DDBJ whole genome shotgun (WGS) entry which is preliminary data.</text>
</comment>
<accession>A0A4R4K9K5</accession>
<organism evidence="3 4">
    <name type="scientific">Arundinibacter roseus</name>
    <dbReference type="NCBI Taxonomy" id="2070510"/>
    <lineage>
        <taxon>Bacteria</taxon>
        <taxon>Pseudomonadati</taxon>
        <taxon>Bacteroidota</taxon>
        <taxon>Cytophagia</taxon>
        <taxon>Cytophagales</taxon>
        <taxon>Spirosomataceae</taxon>
        <taxon>Arundinibacter</taxon>
    </lineage>
</organism>
<evidence type="ECO:0000256" key="1">
    <source>
        <dbReference type="ARBA" id="ARBA00007274"/>
    </source>
</evidence>